<proteinExistence type="predicted"/>
<keyword evidence="3" id="KW-1185">Reference proteome</keyword>
<protein>
    <submittedName>
        <fullName evidence="2">Riboflavin synthase subunit beta</fullName>
    </submittedName>
</protein>
<evidence type="ECO:0000313" key="3">
    <source>
        <dbReference type="Proteomes" id="UP001497514"/>
    </source>
</evidence>
<reference evidence="2 3" key="1">
    <citation type="submission" date="2024-05" db="EMBL/GenBank/DDBJ databases">
        <authorList>
            <person name="Duchaud E."/>
        </authorList>
    </citation>
    <scope>NUCLEOTIDE SEQUENCE [LARGE SCALE GENOMIC DNA]</scope>
    <source>
        <strain evidence="2">Ena-SAMPLE-TAB-13-05-2024-13:56:06:370-140309</strain>
    </source>
</reference>
<keyword evidence="1" id="KW-0472">Membrane</keyword>
<dbReference type="EMBL" id="OZ038524">
    <property type="protein sequence ID" value="CAL2078044.1"/>
    <property type="molecule type" value="Genomic_DNA"/>
</dbReference>
<feature type="transmembrane region" description="Helical" evidence="1">
    <location>
        <begin position="62"/>
        <end position="82"/>
    </location>
</feature>
<evidence type="ECO:0000256" key="1">
    <source>
        <dbReference type="SAM" id="Phobius"/>
    </source>
</evidence>
<sequence>MGFIKKENKKFDYKPTYYKGEGNPYQVKHKFDKYRTTVGKTKGLKAKFTTAIDEFKNSKNGGFNSTILILIAFFTLLFLFIIDFDLSIFL</sequence>
<accession>A0ABP1EGC1</accession>
<keyword evidence="1" id="KW-1133">Transmembrane helix</keyword>
<keyword evidence="1" id="KW-0812">Transmembrane</keyword>
<name>A0ABP1EGC1_9FLAO</name>
<gene>
    <name evidence="2" type="ORF">TD3509T_0589</name>
</gene>
<dbReference type="GeneID" id="65210857"/>
<dbReference type="RefSeq" id="WP_101902310.1">
    <property type="nucleotide sequence ID" value="NZ_JBFKZT010000006.1"/>
</dbReference>
<dbReference type="Proteomes" id="UP001497514">
    <property type="component" value="Chromosome"/>
</dbReference>
<organism evidence="2 3">
    <name type="scientific">Tenacibaculum dicentrarchi</name>
    <dbReference type="NCBI Taxonomy" id="669041"/>
    <lineage>
        <taxon>Bacteria</taxon>
        <taxon>Pseudomonadati</taxon>
        <taxon>Bacteroidota</taxon>
        <taxon>Flavobacteriia</taxon>
        <taxon>Flavobacteriales</taxon>
        <taxon>Flavobacteriaceae</taxon>
        <taxon>Tenacibaculum</taxon>
    </lineage>
</organism>
<evidence type="ECO:0000313" key="2">
    <source>
        <dbReference type="EMBL" id="CAL2078044.1"/>
    </source>
</evidence>